<dbReference type="InterPro" id="IPR003661">
    <property type="entry name" value="HisK_dim/P_dom"/>
</dbReference>
<evidence type="ECO:0000256" key="1">
    <source>
        <dbReference type="ARBA" id="ARBA00000085"/>
    </source>
</evidence>
<proteinExistence type="predicted"/>
<evidence type="ECO:0000259" key="9">
    <source>
        <dbReference type="PROSITE" id="PS50109"/>
    </source>
</evidence>
<evidence type="ECO:0000256" key="3">
    <source>
        <dbReference type="ARBA" id="ARBA00022553"/>
    </source>
</evidence>
<comment type="caution">
    <text evidence="12">The sequence shown here is derived from an EMBL/GenBank/DDBJ whole genome shotgun (WGS) entry which is preliminary data.</text>
</comment>
<evidence type="ECO:0000256" key="2">
    <source>
        <dbReference type="ARBA" id="ARBA00012438"/>
    </source>
</evidence>
<evidence type="ECO:0000256" key="7">
    <source>
        <dbReference type="ARBA" id="ARBA00022840"/>
    </source>
</evidence>
<keyword evidence="6" id="KW-0418">Kinase</keyword>
<gene>
    <name evidence="12" type="ORF">A8F95_10175</name>
</gene>
<dbReference type="InterPro" id="IPR000014">
    <property type="entry name" value="PAS"/>
</dbReference>
<feature type="domain" description="PAS" evidence="10">
    <location>
        <begin position="150"/>
        <end position="224"/>
    </location>
</feature>
<dbReference type="Pfam" id="PF08448">
    <property type="entry name" value="PAS_4"/>
    <property type="match status" value="1"/>
</dbReference>
<keyword evidence="4" id="KW-0808">Transferase</keyword>
<dbReference type="SUPFAM" id="SSF55874">
    <property type="entry name" value="ATPase domain of HSP90 chaperone/DNA topoisomerase II/histidine kinase"/>
    <property type="match status" value="1"/>
</dbReference>
<name>A0A1B9AMH7_9BACI</name>
<keyword evidence="8" id="KW-0902">Two-component regulatory system</keyword>
<reference evidence="13" key="1">
    <citation type="submission" date="2016-05" db="EMBL/GenBank/DDBJ databases">
        <authorList>
            <person name="Liu B."/>
            <person name="Wang J."/>
            <person name="Zhu Y."/>
            <person name="Liu G."/>
            <person name="Chen Q."/>
            <person name="Chen Z."/>
            <person name="Lan J."/>
            <person name="Che J."/>
            <person name="Ge C."/>
            <person name="Shi H."/>
            <person name="Pan Z."/>
            <person name="Liu X."/>
        </authorList>
    </citation>
    <scope>NUCLEOTIDE SEQUENCE [LARGE SCALE GENOMIC DNA]</scope>
    <source>
        <strain evidence="13">FJAT-27215</strain>
    </source>
</reference>
<dbReference type="SMART" id="SM00086">
    <property type="entry name" value="PAC"/>
    <property type="match status" value="2"/>
</dbReference>
<dbReference type="Pfam" id="PF02518">
    <property type="entry name" value="HATPase_c"/>
    <property type="match status" value="1"/>
</dbReference>
<dbReference type="PROSITE" id="PS50112">
    <property type="entry name" value="PAS"/>
    <property type="match status" value="2"/>
</dbReference>
<evidence type="ECO:0000256" key="5">
    <source>
        <dbReference type="ARBA" id="ARBA00022741"/>
    </source>
</evidence>
<dbReference type="InterPro" id="IPR001610">
    <property type="entry name" value="PAC"/>
</dbReference>
<dbReference type="CDD" id="cd00130">
    <property type="entry name" value="PAS"/>
    <property type="match status" value="2"/>
</dbReference>
<dbReference type="Gene3D" id="1.10.287.130">
    <property type="match status" value="1"/>
</dbReference>
<dbReference type="SMART" id="SM00388">
    <property type="entry name" value="HisKA"/>
    <property type="match status" value="1"/>
</dbReference>
<evidence type="ECO:0000256" key="4">
    <source>
        <dbReference type="ARBA" id="ARBA00022679"/>
    </source>
</evidence>
<feature type="domain" description="PAC" evidence="11">
    <location>
        <begin position="88"/>
        <end position="142"/>
    </location>
</feature>
<evidence type="ECO:0000313" key="13">
    <source>
        <dbReference type="Proteomes" id="UP000092578"/>
    </source>
</evidence>
<dbReference type="SMART" id="SM00091">
    <property type="entry name" value="PAS"/>
    <property type="match status" value="2"/>
</dbReference>
<feature type="domain" description="PAS" evidence="10">
    <location>
        <begin position="26"/>
        <end position="63"/>
    </location>
</feature>
<comment type="catalytic activity">
    <reaction evidence="1">
        <text>ATP + protein L-histidine = ADP + protein N-phospho-L-histidine.</text>
        <dbReference type="EC" id="2.7.13.3"/>
    </reaction>
</comment>
<evidence type="ECO:0000256" key="8">
    <source>
        <dbReference type="ARBA" id="ARBA00023012"/>
    </source>
</evidence>
<dbReference type="InterPro" id="IPR013656">
    <property type="entry name" value="PAS_4"/>
</dbReference>
<protein>
    <recommendedName>
        <fullName evidence="2">histidine kinase</fullName>
        <ecNumber evidence="2">2.7.13.3</ecNumber>
    </recommendedName>
</protein>
<keyword evidence="3" id="KW-0597">Phosphoprotein</keyword>
<dbReference type="InterPro" id="IPR036890">
    <property type="entry name" value="HATPase_C_sf"/>
</dbReference>
<keyword evidence="5" id="KW-0547">Nucleotide-binding</keyword>
<dbReference type="InterPro" id="IPR035965">
    <property type="entry name" value="PAS-like_dom_sf"/>
</dbReference>
<dbReference type="InterPro" id="IPR005467">
    <property type="entry name" value="His_kinase_dom"/>
</dbReference>
<dbReference type="SUPFAM" id="SSF55785">
    <property type="entry name" value="PYP-like sensor domain (PAS domain)"/>
    <property type="match status" value="2"/>
</dbReference>
<dbReference type="PANTHER" id="PTHR43065">
    <property type="entry name" value="SENSOR HISTIDINE KINASE"/>
    <property type="match status" value="1"/>
</dbReference>
<dbReference type="GO" id="GO:0000155">
    <property type="term" value="F:phosphorelay sensor kinase activity"/>
    <property type="evidence" value="ECO:0007669"/>
    <property type="project" value="InterPro"/>
</dbReference>
<dbReference type="Gene3D" id="3.30.450.20">
    <property type="entry name" value="PAS domain"/>
    <property type="match status" value="2"/>
</dbReference>
<evidence type="ECO:0000256" key="6">
    <source>
        <dbReference type="ARBA" id="ARBA00022777"/>
    </source>
</evidence>
<feature type="domain" description="Histidine kinase" evidence="9">
    <location>
        <begin position="287"/>
        <end position="491"/>
    </location>
</feature>
<dbReference type="InterPro" id="IPR003594">
    <property type="entry name" value="HATPase_dom"/>
</dbReference>
<dbReference type="AlphaFoldDB" id="A0A1B9AMH7"/>
<dbReference type="RefSeq" id="WP_065411021.1">
    <property type="nucleotide sequence ID" value="NZ_MAYT01000027.1"/>
</dbReference>
<dbReference type="InterPro" id="IPR013655">
    <property type="entry name" value="PAS_fold_3"/>
</dbReference>
<evidence type="ECO:0000313" key="12">
    <source>
        <dbReference type="EMBL" id="OCA85049.1"/>
    </source>
</evidence>
<dbReference type="EMBL" id="MAYT01000027">
    <property type="protein sequence ID" value="OCA85049.1"/>
    <property type="molecule type" value="Genomic_DNA"/>
</dbReference>
<dbReference type="CDD" id="cd00082">
    <property type="entry name" value="HisKA"/>
    <property type="match status" value="1"/>
</dbReference>
<dbReference type="PROSITE" id="PS50109">
    <property type="entry name" value="HIS_KIN"/>
    <property type="match status" value="1"/>
</dbReference>
<keyword evidence="13" id="KW-1185">Reference proteome</keyword>
<dbReference type="GO" id="GO:0005524">
    <property type="term" value="F:ATP binding"/>
    <property type="evidence" value="ECO:0007669"/>
    <property type="project" value="UniProtKB-KW"/>
</dbReference>
<feature type="domain" description="PAC" evidence="11">
    <location>
        <begin position="225"/>
        <end position="274"/>
    </location>
</feature>
<accession>A0A1B9AMH7</accession>
<dbReference type="InterPro" id="IPR036097">
    <property type="entry name" value="HisK_dim/P_sf"/>
</dbReference>
<keyword evidence="7" id="KW-0067">ATP-binding</keyword>
<dbReference type="Pfam" id="PF00512">
    <property type="entry name" value="HisKA"/>
    <property type="match status" value="1"/>
</dbReference>
<dbReference type="CDD" id="cd00075">
    <property type="entry name" value="HATPase"/>
    <property type="match status" value="1"/>
</dbReference>
<dbReference type="InterPro" id="IPR000700">
    <property type="entry name" value="PAS-assoc_C"/>
</dbReference>
<dbReference type="PRINTS" id="PR00344">
    <property type="entry name" value="BCTRLSENSOR"/>
</dbReference>
<dbReference type="InterPro" id="IPR004358">
    <property type="entry name" value="Sig_transdc_His_kin-like_C"/>
</dbReference>
<evidence type="ECO:0000259" key="11">
    <source>
        <dbReference type="PROSITE" id="PS50113"/>
    </source>
</evidence>
<organism evidence="12 13">
    <name type="scientific">Pseudobacillus wudalianchiensis</name>
    <dbReference type="NCBI Taxonomy" id="1743143"/>
    <lineage>
        <taxon>Bacteria</taxon>
        <taxon>Bacillati</taxon>
        <taxon>Bacillota</taxon>
        <taxon>Bacilli</taxon>
        <taxon>Bacillales</taxon>
        <taxon>Bacillaceae</taxon>
        <taxon>Pseudobacillus</taxon>
    </lineage>
</organism>
<dbReference type="Proteomes" id="UP000092578">
    <property type="component" value="Unassembled WGS sequence"/>
</dbReference>
<dbReference type="Pfam" id="PF08447">
    <property type="entry name" value="PAS_3"/>
    <property type="match status" value="1"/>
</dbReference>
<dbReference type="Gene3D" id="3.30.565.10">
    <property type="entry name" value="Histidine kinase-like ATPase, C-terminal domain"/>
    <property type="match status" value="1"/>
</dbReference>
<dbReference type="PROSITE" id="PS50113">
    <property type="entry name" value="PAC"/>
    <property type="match status" value="2"/>
</dbReference>
<dbReference type="PANTHER" id="PTHR43065:SF34">
    <property type="entry name" value="SPORULATION KINASE A"/>
    <property type="match status" value="1"/>
</dbReference>
<dbReference type="SUPFAM" id="SSF47384">
    <property type="entry name" value="Homodimeric domain of signal transducing histidine kinase"/>
    <property type="match status" value="1"/>
</dbReference>
<dbReference type="NCBIfam" id="TIGR00229">
    <property type="entry name" value="sensory_box"/>
    <property type="match status" value="2"/>
</dbReference>
<evidence type="ECO:0000259" key="10">
    <source>
        <dbReference type="PROSITE" id="PS50112"/>
    </source>
</evidence>
<dbReference type="EC" id="2.7.13.3" evidence="2"/>
<sequence>MKTNEKRLITTDTAATKCNSWRDAFLQAVCDPLYVLDSEGKVITVNDAFEQEYGWTLQEIKGKLLPIVPLHLEVEFNFLQQQLQDGKRIQHYKTIRQNKKSALLHVEVSASPVHDESGQLTAAIYVTRNITKKIETALLLDRQVEELKENEKRFLIISENINDIFCVYDRFTKKLHYISPSYEKILGHPKEDIYEDISSFRAVIHPEDQERFRKFAIEEVYGEGAEIEYQVIHKNGSIIWLRSRKIIDNRFKNRVIVITQDITSLKEKEILLNKRDKLSAVGQLAAGIAHEVRNPLTAIKGFTQLWGQETHHKYSEIILSELERIESIMQEFLMLAKPNQEMVFIEKDINHILRDTIAFMGPEALLYGVELVSELAKELPLVRVEEKQMKQVILNLIKNAIEAMPNGGKVTITTKQAIDGSVCIEVMDSGIGISQDRIPHLGEPFYSNKEKGTGLGLMVSFKIIEHHNGKIFFESEEGSGTKVEIRLPGSH</sequence>
<dbReference type="SMART" id="SM00387">
    <property type="entry name" value="HATPase_c"/>
    <property type="match status" value="1"/>
</dbReference>